<accession>A0A1G6CV94</accession>
<dbReference type="GO" id="GO:0005829">
    <property type="term" value="C:cytosol"/>
    <property type="evidence" value="ECO:0007669"/>
    <property type="project" value="TreeGrafter"/>
</dbReference>
<evidence type="ECO:0000313" key="15">
    <source>
        <dbReference type="Proteomes" id="UP000199626"/>
    </source>
</evidence>
<dbReference type="SUPFAM" id="SSF52821">
    <property type="entry name" value="Rhodanese/Cell cycle control phosphatase"/>
    <property type="match status" value="1"/>
</dbReference>
<dbReference type="InterPro" id="IPR049961">
    <property type="entry name" value="ThiI_N"/>
</dbReference>
<evidence type="ECO:0000256" key="6">
    <source>
        <dbReference type="ARBA" id="ARBA00022840"/>
    </source>
</evidence>
<feature type="active site" description="Cysteine persulfide intermediate" evidence="11">
    <location>
        <position position="466"/>
    </location>
</feature>
<dbReference type="InterPro" id="IPR004114">
    <property type="entry name" value="THUMP_dom"/>
</dbReference>
<evidence type="ECO:0000256" key="4">
    <source>
        <dbReference type="ARBA" id="ARBA00022679"/>
    </source>
</evidence>
<keyword evidence="4 11" id="KW-0808">Transferase</keyword>
<dbReference type="CDD" id="cd11716">
    <property type="entry name" value="THUMP_ThiI"/>
    <property type="match status" value="1"/>
</dbReference>
<dbReference type="GO" id="GO:0009229">
    <property type="term" value="P:thiamine diphosphate biosynthetic process"/>
    <property type="evidence" value="ECO:0007669"/>
    <property type="project" value="UniProtKB-UniRule"/>
</dbReference>
<dbReference type="PROSITE" id="PS50206">
    <property type="entry name" value="RHODANESE_3"/>
    <property type="match status" value="1"/>
</dbReference>
<dbReference type="HAMAP" id="MF_00021">
    <property type="entry name" value="ThiI"/>
    <property type="match status" value="1"/>
</dbReference>
<evidence type="ECO:0000256" key="5">
    <source>
        <dbReference type="ARBA" id="ARBA00022741"/>
    </source>
</evidence>
<dbReference type="GO" id="GO:0004810">
    <property type="term" value="F:CCA tRNA nucleotidyltransferase activity"/>
    <property type="evidence" value="ECO:0007669"/>
    <property type="project" value="InterPro"/>
</dbReference>
<comment type="catalytic activity">
    <reaction evidence="11">
        <text>[ThiS sulfur-carrier protein]-C-terminal Gly-Gly-AMP + S-sulfanyl-L-cysteinyl-[cysteine desulfurase] + AH2 = [ThiS sulfur-carrier protein]-C-terminal-Gly-aminoethanethioate + L-cysteinyl-[cysteine desulfurase] + A + AMP + 2 H(+)</text>
        <dbReference type="Rhea" id="RHEA:43340"/>
        <dbReference type="Rhea" id="RHEA-COMP:12157"/>
        <dbReference type="Rhea" id="RHEA-COMP:12158"/>
        <dbReference type="Rhea" id="RHEA-COMP:12910"/>
        <dbReference type="Rhea" id="RHEA-COMP:19908"/>
        <dbReference type="ChEBI" id="CHEBI:13193"/>
        <dbReference type="ChEBI" id="CHEBI:15378"/>
        <dbReference type="ChEBI" id="CHEBI:17499"/>
        <dbReference type="ChEBI" id="CHEBI:29950"/>
        <dbReference type="ChEBI" id="CHEBI:61963"/>
        <dbReference type="ChEBI" id="CHEBI:90618"/>
        <dbReference type="ChEBI" id="CHEBI:232372"/>
        <dbReference type="ChEBI" id="CHEBI:456215"/>
    </reaction>
</comment>
<dbReference type="SUPFAM" id="SSF52402">
    <property type="entry name" value="Adenine nucleotide alpha hydrolases-like"/>
    <property type="match status" value="1"/>
</dbReference>
<proteinExistence type="inferred from homology"/>
<dbReference type="Pfam" id="PF22025">
    <property type="entry name" value="ThiI_fer"/>
    <property type="match status" value="1"/>
</dbReference>
<evidence type="ECO:0000259" key="12">
    <source>
        <dbReference type="PROSITE" id="PS50206"/>
    </source>
</evidence>
<dbReference type="SMART" id="SM00981">
    <property type="entry name" value="THUMP"/>
    <property type="match status" value="1"/>
</dbReference>
<dbReference type="PROSITE" id="PS51165">
    <property type="entry name" value="THUMP"/>
    <property type="match status" value="1"/>
</dbReference>
<evidence type="ECO:0000256" key="7">
    <source>
        <dbReference type="ARBA" id="ARBA00022884"/>
    </source>
</evidence>
<dbReference type="Gene3D" id="3.30.2130.30">
    <property type="match status" value="1"/>
</dbReference>
<dbReference type="PANTHER" id="PTHR43209">
    <property type="entry name" value="TRNA SULFURTRANSFERASE"/>
    <property type="match status" value="1"/>
</dbReference>
<dbReference type="AlphaFoldDB" id="A0A1G6CV94"/>
<dbReference type="UniPathway" id="UPA00060"/>
<reference evidence="15" key="1">
    <citation type="submission" date="2016-10" db="EMBL/GenBank/DDBJ databases">
        <authorList>
            <person name="Varghese N."/>
            <person name="Submissions S."/>
        </authorList>
    </citation>
    <scope>NUCLEOTIDE SEQUENCE [LARGE SCALE GENOMIC DNA]</scope>
    <source>
        <strain evidence="15">CGMCC 1.10824</strain>
    </source>
</reference>
<dbReference type="STRING" id="1159017.SAMN02927930_01400"/>
<keyword evidence="15" id="KW-1185">Reference proteome</keyword>
<dbReference type="EC" id="2.8.1.4" evidence="11"/>
<feature type="binding site" evidence="11">
    <location>
        <begin position="190"/>
        <end position="191"/>
    </location>
    <ligand>
        <name>ATP</name>
        <dbReference type="ChEBI" id="CHEBI:30616"/>
    </ligand>
</feature>
<keyword evidence="9" id="KW-1015">Disulfide bond</keyword>
<evidence type="ECO:0000256" key="8">
    <source>
        <dbReference type="ARBA" id="ARBA00022977"/>
    </source>
</evidence>
<dbReference type="Pfam" id="PF02568">
    <property type="entry name" value="ThiI"/>
    <property type="match status" value="1"/>
</dbReference>
<dbReference type="InterPro" id="IPR003720">
    <property type="entry name" value="tRNA_STrfase"/>
</dbReference>
<dbReference type="GO" id="GO:0000049">
    <property type="term" value="F:tRNA binding"/>
    <property type="evidence" value="ECO:0007669"/>
    <property type="project" value="UniProtKB-UniRule"/>
</dbReference>
<dbReference type="InterPro" id="IPR036873">
    <property type="entry name" value="Rhodanese-like_dom_sf"/>
</dbReference>
<comment type="similarity">
    <text evidence="11">Belongs to the ThiI family.</text>
</comment>
<sequence length="493" mass="55246">MKFTVRLHAEITIKSNGVRKRYGKLLVNNLKSIFQRQGIKAKAIWCWDRIEVVVAPDAELQKEQIIELLQRVPGISWFSESHEMPLPEGNPTDFVPIAELVVACWQPVVTGQSFAVRVKRKGEHPFRSLDLERYLGGALLRHCADSRVNLKRPDVEVRVEVDRDIVRVFGDKIQGLGGFPLPTQETVLSLLSGGFDSSVASFQLIRRGARVHFCFFNLGGAQHETGVRQTAYYLWQQYASSHPLKFISVDFAPIVEEILTKVDHGLMGVVLKRQMLRAAERVADKLNTAAIVTGEALGQVSSQTLSNLSVIDEATRKLVLRPLITTDKQDIINLADQIGTGDLARSMPEYCGVISNKPTVKAKRDDLERVESLLDASLLDQVVCQAKVEEVSQIGATLESRVEQYHEVRDVDTAIHEIVDIRSQDEVERKPFVAPHDGVVVRHIPFFKLATAFAQLDQGKTYLLYCDKGVMSKLQALYLQEQGVTNVAVYQPR</sequence>
<dbReference type="CDD" id="cd00158">
    <property type="entry name" value="RHOD"/>
    <property type="match status" value="1"/>
</dbReference>
<dbReference type="RefSeq" id="WP_092593104.1">
    <property type="nucleotide sequence ID" value="NZ_FMXN01000007.1"/>
</dbReference>
<comment type="catalytic activity">
    <reaction evidence="11">
        <text>[ThiI sulfur-carrier protein]-S-sulfanyl-L-cysteine + a uridine in tRNA + 2 reduced [2Fe-2S]-[ferredoxin] + ATP + H(+) = [ThiI sulfur-carrier protein]-L-cysteine + a 4-thiouridine in tRNA + 2 oxidized [2Fe-2S]-[ferredoxin] + AMP + diphosphate</text>
        <dbReference type="Rhea" id="RHEA:24176"/>
        <dbReference type="Rhea" id="RHEA-COMP:10000"/>
        <dbReference type="Rhea" id="RHEA-COMP:10001"/>
        <dbReference type="Rhea" id="RHEA-COMP:13337"/>
        <dbReference type="Rhea" id="RHEA-COMP:13338"/>
        <dbReference type="Rhea" id="RHEA-COMP:13339"/>
        <dbReference type="Rhea" id="RHEA-COMP:13340"/>
        <dbReference type="ChEBI" id="CHEBI:15378"/>
        <dbReference type="ChEBI" id="CHEBI:29950"/>
        <dbReference type="ChEBI" id="CHEBI:30616"/>
        <dbReference type="ChEBI" id="CHEBI:33019"/>
        <dbReference type="ChEBI" id="CHEBI:33737"/>
        <dbReference type="ChEBI" id="CHEBI:33738"/>
        <dbReference type="ChEBI" id="CHEBI:61963"/>
        <dbReference type="ChEBI" id="CHEBI:65315"/>
        <dbReference type="ChEBI" id="CHEBI:136798"/>
        <dbReference type="ChEBI" id="CHEBI:456215"/>
        <dbReference type="EC" id="2.8.1.4"/>
    </reaction>
</comment>
<dbReference type="GO" id="GO:0140741">
    <property type="term" value="F:tRNA-uracil-4 sulfurtransferase activity"/>
    <property type="evidence" value="ECO:0007669"/>
    <property type="project" value="UniProtKB-EC"/>
</dbReference>
<dbReference type="InterPro" id="IPR049962">
    <property type="entry name" value="THUMP_ThiI"/>
</dbReference>
<dbReference type="GO" id="GO:0002937">
    <property type="term" value="P:tRNA 4-thiouridine biosynthesis"/>
    <property type="evidence" value="ECO:0007669"/>
    <property type="project" value="TreeGrafter"/>
</dbReference>
<keyword evidence="10" id="KW-0676">Redox-active center</keyword>
<evidence type="ECO:0000313" key="14">
    <source>
        <dbReference type="EMBL" id="SDB36780.1"/>
    </source>
</evidence>
<comment type="function">
    <text evidence="11">Catalyzes the ATP-dependent transfer of a sulfur to tRNA to produce 4-thiouridine in position 8 of tRNAs, which functions as a near-UV photosensor. Also catalyzes the transfer of sulfur to the sulfur carrier protein ThiS, forming ThiS-thiocarboxylate. This is a step in the synthesis of thiazole, in the thiamine biosynthesis pathway. The sulfur is donated as persulfide by IscS.</text>
</comment>
<dbReference type="SUPFAM" id="SSF143437">
    <property type="entry name" value="THUMP domain-like"/>
    <property type="match status" value="1"/>
</dbReference>
<feature type="binding site" evidence="11">
    <location>
        <position position="303"/>
    </location>
    <ligand>
        <name>ATP</name>
        <dbReference type="ChEBI" id="CHEBI:30616"/>
    </ligand>
</feature>
<dbReference type="Proteomes" id="UP000199626">
    <property type="component" value="Unassembled WGS sequence"/>
</dbReference>
<dbReference type="InterPro" id="IPR020536">
    <property type="entry name" value="ThiI_AANH"/>
</dbReference>
<dbReference type="OrthoDB" id="9773948at2"/>
<dbReference type="CDD" id="cd01712">
    <property type="entry name" value="PPase_ThiI"/>
    <property type="match status" value="1"/>
</dbReference>
<dbReference type="EMBL" id="FMXN01000007">
    <property type="protein sequence ID" value="SDB36780.1"/>
    <property type="molecule type" value="Genomic_DNA"/>
</dbReference>
<gene>
    <name evidence="11" type="primary">thiI</name>
    <name evidence="14" type="ORF">SAMN02927930_01400</name>
</gene>
<feature type="domain" description="THUMP" evidence="13">
    <location>
        <begin position="63"/>
        <end position="172"/>
    </location>
</feature>
<protein>
    <recommendedName>
        <fullName evidence="11">tRNA sulfurtransferase</fullName>
        <ecNumber evidence="11">2.8.1.4</ecNumber>
    </recommendedName>
    <alternativeName>
        <fullName evidence="11">Sulfur carrier protein ThiS sulfurtransferase</fullName>
    </alternativeName>
    <alternativeName>
        <fullName evidence="11">Thiamine biosynthesis protein ThiI</fullName>
    </alternativeName>
    <alternativeName>
        <fullName evidence="11">tRNA 4-thiouridine synthase</fullName>
    </alternativeName>
</protein>
<comment type="caution">
    <text evidence="11">Lacks conserved residue(s) required for the propagation of feature annotation.</text>
</comment>
<evidence type="ECO:0000256" key="10">
    <source>
        <dbReference type="ARBA" id="ARBA00023284"/>
    </source>
</evidence>
<feature type="domain" description="Rhodanese" evidence="12">
    <location>
        <begin position="418"/>
        <end position="490"/>
    </location>
</feature>
<dbReference type="InterPro" id="IPR001763">
    <property type="entry name" value="Rhodanese-like_dom"/>
</dbReference>
<dbReference type="InterPro" id="IPR026340">
    <property type="entry name" value="THII_Thiazole_biosynth_dom"/>
</dbReference>
<evidence type="ECO:0000259" key="13">
    <source>
        <dbReference type="PROSITE" id="PS51165"/>
    </source>
</evidence>
<keyword evidence="2 11" id="KW-0963">Cytoplasm</keyword>
<feature type="binding site" evidence="11">
    <location>
        <position position="294"/>
    </location>
    <ligand>
        <name>ATP</name>
        <dbReference type="ChEBI" id="CHEBI:30616"/>
    </ligand>
</feature>
<dbReference type="InterPro" id="IPR014729">
    <property type="entry name" value="Rossmann-like_a/b/a_fold"/>
</dbReference>
<dbReference type="PANTHER" id="PTHR43209:SF1">
    <property type="entry name" value="TRNA SULFURTRANSFERASE"/>
    <property type="match status" value="1"/>
</dbReference>
<dbReference type="Gene3D" id="3.40.250.10">
    <property type="entry name" value="Rhodanese-like domain"/>
    <property type="match status" value="1"/>
</dbReference>
<dbReference type="GO" id="GO:0005524">
    <property type="term" value="F:ATP binding"/>
    <property type="evidence" value="ECO:0007669"/>
    <property type="project" value="UniProtKB-UniRule"/>
</dbReference>
<comment type="subcellular location">
    <subcellularLocation>
        <location evidence="1 11">Cytoplasm</location>
    </subcellularLocation>
</comment>
<name>A0A1G6CV94_9GAMM</name>
<keyword evidence="7 11" id="KW-0694">RNA-binding</keyword>
<dbReference type="NCBIfam" id="TIGR04271">
    <property type="entry name" value="ThiI_C_thiazole"/>
    <property type="match status" value="1"/>
</dbReference>
<dbReference type="InterPro" id="IPR050102">
    <property type="entry name" value="tRNA_sulfurtransferase_ThiI"/>
</dbReference>
<dbReference type="InterPro" id="IPR054173">
    <property type="entry name" value="ThiI_fer"/>
</dbReference>
<dbReference type="GO" id="GO:0009228">
    <property type="term" value="P:thiamine biosynthetic process"/>
    <property type="evidence" value="ECO:0007669"/>
    <property type="project" value="UniProtKB-KW"/>
</dbReference>
<dbReference type="NCBIfam" id="TIGR00342">
    <property type="entry name" value="tRNA uracil 4-sulfurtransferase ThiI"/>
    <property type="match status" value="1"/>
</dbReference>
<keyword evidence="5 11" id="KW-0547">Nucleotide-binding</keyword>
<evidence type="ECO:0000256" key="2">
    <source>
        <dbReference type="ARBA" id="ARBA00022490"/>
    </source>
</evidence>
<evidence type="ECO:0000256" key="11">
    <source>
        <dbReference type="HAMAP-Rule" id="MF_00021"/>
    </source>
</evidence>
<comment type="pathway">
    <text evidence="11">Cofactor biosynthesis; thiamine diphosphate biosynthesis.</text>
</comment>
<evidence type="ECO:0000256" key="1">
    <source>
        <dbReference type="ARBA" id="ARBA00004496"/>
    </source>
</evidence>
<keyword evidence="6 11" id="KW-0067">ATP-binding</keyword>
<keyword evidence="8 11" id="KW-0784">Thiamine biosynthesis</keyword>
<keyword evidence="3 11" id="KW-0820">tRNA-binding</keyword>
<dbReference type="GO" id="GO:0052837">
    <property type="term" value="P:thiazole biosynthetic process"/>
    <property type="evidence" value="ECO:0007669"/>
    <property type="project" value="InterPro"/>
</dbReference>
<organism evidence="14 15">
    <name type="scientific">Pseudidiomarina indica</name>
    <dbReference type="NCBI Taxonomy" id="1159017"/>
    <lineage>
        <taxon>Bacteria</taxon>
        <taxon>Pseudomonadati</taxon>
        <taxon>Pseudomonadota</taxon>
        <taxon>Gammaproteobacteria</taxon>
        <taxon>Alteromonadales</taxon>
        <taxon>Idiomarinaceae</taxon>
        <taxon>Pseudidiomarina</taxon>
    </lineage>
</organism>
<evidence type="ECO:0000256" key="3">
    <source>
        <dbReference type="ARBA" id="ARBA00022555"/>
    </source>
</evidence>
<dbReference type="Gene3D" id="3.40.50.620">
    <property type="entry name" value="HUPs"/>
    <property type="match status" value="1"/>
</dbReference>
<evidence type="ECO:0000256" key="9">
    <source>
        <dbReference type="ARBA" id="ARBA00023157"/>
    </source>
</evidence>
<feature type="binding site" evidence="11">
    <location>
        <position position="272"/>
    </location>
    <ligand>
        <name>ATP</name>
        <dbReference type="ChEBI" id="CHEBI:30616"/>
    </ligand>
</feature>
<dbReference type="Pfam" id="PF02926">
    <property type="entry name" value="THUMP"/>
    <property type="match status" value="1"/>
</dbReference>
<dbReference type="Pfam" id="PF00581">
    <property type="entry name" value="Rhodanese"/>
    <property type="match status" value="1"/>
</dbReference>